<organism evidence="1 2">
    <name type="scientific">Daedalea quercina L-15889</name>
    <dbReference type="NCBI Taxonomy" id="1314783"/>
    <lineage>
        <taxon>Eukaryota</taxon>
        <taxon>Fungi</taxon>
        <taxon>Dikarya</taxon>
        <taxon>Basidiomycota</taxon>
        <taxon>Agaricomycotina</taxon>
        <taxon>Agaricomycetes</taxon>
        <taxon>Polyporales</taxon>
        <taxon>Fomitopsis</taxon>
    </lineage>
</organism>
<proteinExistence type="predicted"/>
<evidence type="ECO:0000313" key="2">
    <source>
        <dbReference type="Proteomes" id="UP000076727"/>
    </source>
</evidence>
<evidence type="ECO:0000313" key="1">
    <source>
        <dbReference type="EMBL" id="KZT64439.1"/>
    </source>
</evidence>
<sequence length="66" mass="7671">MSAPHQLSTPLRLHLDHSRPRRHRKLLPAPVYTHTSRMHVLLLFPSPVSITRPPPHQHTLFAPMFL</sequence>
<reference evidence="1 2" key="1">
    <citation type="journal article" date="2016" name="Mol. Biol. Evol.">
        <title>Comparative Genomics of Early-Diverging Mushroom-Forming Fungi Provides Insights into the Origins of Lignocellulose Decay Capabilities.</title>
        <authorList>
            <person name="Nagy L.G."/>
            <person name="Riley R."/>
            <person name="Tritt A."/>
            <person name="Adam C."/>
            <person name="Daum C."/>
            <person name="Floudas D."/>
            <person name="Sun H."/>
            <person name="Yadav J.S."/>
            <person name="Pangilinan J."/>
            <person name="Larsson K.H."/>
            <person name="Matsuura K."/>
            <person name="Barry K."/>
            <person name="Labutti K."/>
            <person name="Kuo R."/>
            <person name="Ohm R.A."/>
            <person name="Bhattacharya S.S."/>
            <person name="Shirouzu T."/>
            <person name="Yoshinaga Y."/>
            <person name="Martin F.M."/>
            <person name="Grigoriev I.V."/>
            <person name="Hibbett D.S."/>
        </authorList>
    </citation>
    <scope>NUCLEOTIDE SEQUENCE [LARGE SCALE GENOMIC DNA]</scope>
    <source>
        <strain evidence="1 2">L-15889</strain>
    </source>
</reference>
<accession>A0A165LHT8</accession>
<gene>
    <name evidence="1" type="ORF">DAEQUDRAFT_732679</name>
</gene>
<keyword evidence="2" id="KW-1185">Reference proteome</keyword>
<dbReference type="EMBL" id="KV429129">
    <property type="protein sequence ID" value="KZT64439.1"/>
    <property type="molecule type" value="Genomic_DNA"/>
</dbReference>
<protein>
    <submittedName>
        <fullName evidence="1">Uncharacterized protein</fullName>
    </submittedName>
</protein>
<name>A0A165LHT8_9APHY</name>
<dbReference type="AlphaFoldDB" id="A0A165LHT8"/>
<dbReference type="Proteomes" id="UP000076727">
    <property type="component" value="Unassembled WGS sequence"/>
</dbReference>